<dbReference type="RefSeq" id="WP_168963835.1">
    <property type="nucleotide sequence ID" value="NZ_JABAEW010000060.1"/>
</dbReference>
<keyword evidence="1" id="KW-0472">Membrane</keyword>
<gene>
    <name evidence="2" type="ORF">HF882_19730</name>
</gene>
<evidence type="ECO:0000256" key="1">
    <source>
        <dbReference type="SAM" id="Phobius"/>
    </source>
</evidence>
<comment type="caution">
    <text evidence="2">The sequence shown here is derived from an EMBL/GenBank/DDBJ whole genome shotgun (WGS) entry which is preliminary data.</text>
</comment>
<dbReference type="EMBL" id="JABAEW010000060">
    <property type="protein sequence ID" value="NMD88820.1"/>
    <property type="molecule type" value="Genomic_DNA"/>
</dbReference>
<sequence length="286" mass="32544">MICDFLEKLRTVAPRDLPGVLGELDGAGFFLAPDESVSQLTERLSALADGLSLVPEDPLLTKLTADTPEVSDTLKDRAHELTSQKFRFRMKWIPVWYSSRQTGIFSAGVLLEIDRILPLVFLNNGFACKGKYMGYDAAETLAHEMIHAARIAFPASAYEEYFSCHVNRSAFRRTVGNLFRRWYLPLLFFGGVTMTVFLLVAGWRFWSALLLLPPVLIFSREIILHRRIRAAGEKLRRAGLDEALLLRLSDSEIFALSRSKPEEIMLKKNESLRWAMLLEKFRSEKG</sequence>
<name>A0A848B581_9BACT</name>
<dbReference type="AlphaFoldDB" id="A0A848B581"/>
<accession>A0A848B581</accession>
<reference evidence="2 3" key="1">
    <citation type="submission" date="2020-04" db="EMBL/GenBank/DDBJ databases">
        <authorList>
            <person name="Hitch T.C.A."/>
            <person name="Wylensek D."/>
            <person name="Clavel T."/>
        </authorList>
    </citation>
    <scope>NUCLEOTIDE SEQUENCE [LARGE SCALE GENOMIC DNA]</scope>
    <source>
        <strain evidence="2 3">COR2-253-APC-1A</strain>
    </source>
</reference>
<feature type="transmembrane region" description="Helical" evidence="1">
    <location>
        <begin position="182"/>
        <end position="200"/>
    </location>
</feature>
<evidence type="ECO:0000313" key="3">
    <source>
        <dbReference type="Proteomes" id="UP000576225"/>
    </source>
</evidence>
<keyword evidence="1" id="KW-1133">Transmembrane helix</keyword>
<proteinExistence type="predicted"/>
<keyword evidence="1" id="KW-0812">Transmembrane</keyword>
<feature type="transmembrane region" description="Helical" evidence="1">
    <location>
        <begin position="206"/>
        <end position="224"/>
    </location>
</feature>
<evidence type="ECO:0000313" key="2">
    <source>
        <dbReference type="EMBL" id="NMD88820.1"/>
    </source>
</evidence>
<dbReference type="Proteomes" id="UP000576225">
    <property type="component" value="Unassembled WGS sequence"/>
</dbReference>
<protein>
    <submittedName>
        <fullName evidence="2">Uncharacterized protein</fullName>
    </submittedName>
</protein>
<organism evidence="2 3">
    <name type="scientific">Victivallis vadensis</name>
    <dbReference type="NCBI Taxonomy" id="172901"/>
    <lineage>
        <taxon>Bacteria</taxon>
        <taxon>Pseudomonadati</taxon>
        <taxon>Lentisphaerota</taxon>
        <taxon>Lentisphaeria</taxon>
        <taxon>Victivallales</taxon>
        <taxon>Victivallaceae</taxon>
        <taxon>Victivallis</taxon>
    </lineage>
</organism>